<dbReference type="EMBL" id="HACA01012940">
    <property type="protein sequence ID" value="CDW30301.1"/>
    <property type="molecule type" value="Transcribed_RNA"/>
</dbReference>
<feature type="disulfide bond" evidence="3">
    <location>
        <begin position="120"/>
        <end position="147"/>
    </location>
</feature>
<dbReference type="Gene3D" id="2.10.10.10">
    <property type="entry name" value="Fibronectin, type II, collagen-binding"/>
    <property type="match status" value="3"/>
</dbReference>
<feature type="compositionally biased region" description="Low complexity" evidence="4">
    <location>
        <begin position="1002"/>
        <end position="1017"/>
    </location>
</feature>
<protein>
    <recommendedName>
        <fullName evidence="6">Fibronectin type-II domain-containing protein</fullName>
    </recommendedName>
</protein>
<dbReference type="Pfam" id="PF00040">
    <property type="entry name" value="fn2"/>
    <property type="match status" value="3"/>
</dbReference>
<feature type="compositionally biased region" description="Polar residues" evidence="4">
    <location>
        <begin position="564"/>
        <end position="592"/>
    </location>
</feature>
<feature type="compositionally biased region" description="Polar residues" evidence="4">
    <location>
        <begin position="213"/>
        <end position="225"/>
    </location>
</feature>
<feature type="compositionally biased region" description="Basic and acidic residues" evidence="4">
    <location>
        <begin position="175"/>
        <end position="201"/>
    </location>
</feature>
<name>A0A0K2TY49_LEPSM</name>
<organism evidence="7">
    <name type="scientific">Lepeophtheirus salmonis</name>
    <name type="common">Salmon louse</name>
    <name type="synonym">Caligus salmonis</name>
    <dbReference type="NCBI Taxonomy" id="72036"/>
    <lineage>
        <taxon>Eukaryota</taxon>
        <taxon>Metazoa</taxon>
        <taxon>Ecdysozoa</taxon>
        <taxon>Arthropoda</taxon>
        <taxon>Crustacea</taxon>
        <taxon>Multicrustacea</taxon>
        <taxon>Hexanauplia</taxon>
        <taxon>Copepoda</taxon>
        <taxon>Siphonostomatoida</taxon>
        <taxon>Caligidae</taxon>
        <taxon>Lepeophtheirus</taxon>
    </lineage>
</organism>
<accession>A0A0K2TY49</accession>
<evidence type="ECO:0000313" key="7">
    <source>
        <dbReference type="EMBL" id="CDW30301.1"/>
    </source>
</evidence>
<feature type="region of interest" description="Disordered" evidence="4">
    <location>
        <begin position="939"/>
        <end position="979"/>
    </location>
</feature>
<evidence type="ECO:0000259" key="6">
    <source>
        <dbReference type="PROSITE" id="PS51092"/>
    </source>
</evidence>
<dbReference type="SUPFAM" id="SSF57440">
    <property type="entry name" value="Kringle-like"/>
    <property type="match status" value="3"/>
</dbReference>
<feature type="region of interest" description="Disordered" evidence="4">
    <location>
        <begin position="756"/>
        <end position="778"/>
    </location>
</feature>
<proteinExistence type="predicted"/>
<reference evidence="7" key="1">
    <citation type="submission" date="2014-05" db="EMBL/GenBank/DDBJ databases">
        <authorList>
            <person name="Chronopoulou M."/>
        </authorList>
    </citation>
    <scope>NUCLEOTIDE SEQUENCE</scope>
    <source>
        <tissue evidence="7">Whole organism</tissue>
    </source>
</reference>
<feature type="compositionally biased region" description="Polar residues" evidence="4">
    <location>
        <begin position="939"/>
        <end position="948"/>
    </location>
</feature>
<evidence type="ECO:0000256" key="2">
    <source>
        <dbReference type="ARBA" id="ARBA00023157"/>
    </source>
</evidence>
<keyword evidence="1" id="KW-0677">Repeat</keyword>
<feature type="compositionally biased region" description="Polar residues" evidence="4">
    <location>
        <begin position="756"/>
        <end position="768"/>
    </location>
</feature>
<dbReference type="OrthoDB" id="406838at2759"/>
<feature type="compositionally biased region" description="Polar residues" evidence="4">
    <location>
        <begin position="956"/>
        <end position="969"/>
    </location>
</feature>
<keyword evidence="5" id="KW-0472">Membrane</keyword>
<keyword evidence="5" id="KW-1133">Transmembrane helix</keyword>
<dbReference type="InterPro" id="IPR013806">
    <property type="entry name" value="Kringle-like"/>
</dbReference>
<comment type="caution">
    <text evidence="3">Lacks conserved residue(s) required for the propagation of feature annotation.</text>
</comment>
<keyword evidence="2 3" id="KW-1015">Disulfide bond</keyword>
<feature type="region of interest" description="Disordered" evidence="4">
    <location>
        <begin position="557"/>
        <end position="592"/>
    </location>
</feature>
<feature type="transmembrane region" description="Helical" evidence="5">
    <location>
        <begin position="12"/>
        <end position="32"/>
    </location>
</feature>
<feature type="non-terminal residue" evidence="7">
    <location>
        <position position="1"/>
    </location>
</feature>
<feature type="region of interest" description="Disordered" evidence="4">
    <location>
        <begin position="998"/>
        <end position="1092"/>
    </location>
</feature>
<evidence type="ECO:0000256" key="1">
    <source>
        <dbReference type="ARBA" id="ARBA00022737"/>
    </source>
</evidence>
<evidence type="ECO:0000256" key="3">
    <source>
        <dbReference type="PROSITE-ProRule" id="PRU00479"/>
    </source>
</evidence>
<dbReference type="SMART" id="SM00059">
    <property type="entry name" value="FN2"/>
    <property type="match status" value="3"/>
</dbReference>
<feature type="compositionally biased region" description="Polar residues" evidence="4">
    <location>
        <begin position="1036"/>
        <end position="1080"/>
    </location>
</feature>
<dbReference type="PROSITE" id="PS51092">
    <property type="entry name" value="FN2_2"/>
    <property type="match status" value="2"/>
</dbReference>
<dbReference type="InterPro" id="IPR000562">
    <property type="entry name" value="FN_type2_dom"/>
</dbReference>
<feature type="region of interest" description="Disordered" evidence="4">
    <location>
        <begin position="175"/>
        <end position="225"/>
    </location>
</feature>
<sequence>SVSIIMYCSTKFFNFGLILLGVYCQTVFTFNMDVPILLVPKSCSDIKHCPKESTCIQGICFWNACIAPEHEKSLHYNDLHWNPDKPKDKLGLIGLPQNRQLCNENCVFPFEYNGKLHHSCIKDNSHFFWCSKTQKYTGVKTQCDQHCEDLKNAHLPLLEDYLYNSDPYYHGIRDDDDPHLMKSHHPDETYKKKISHHETHKSTTSKEAPKPTPMSSSITKASSLGHNNPESIANAKCNPYCVFPFEYYGKIYNECIKMAGSEKYWCSFTSVYIGIDIPCDINCLNKHNVSDNDNPHHDNNMSSSSLSTLLAALNRYRNKEITKELPLFLVHNNSDLNNSTPIMDIPPDDIFFNIESNINSQLDQTNETYAVTQSYYRELTAPSSIKSESDDPTTISIKDILSRILLNRGDTSSHENQKSVTKPVSDEESTTDNLTLTTENHQYLASSSISNSSPGIYLKLTTSTEYPFGHKVINEIDSTVARRYTDSSLHLIPNSVDIHSINPEYEKTTPSSDMQSQGISETFNVPHSQNLINNTTPIFPKNESDILLTNTQLKPFQNKEPFIPSSNSKDIQNPTQMHEQQTTKSSSSEKNYPEINQRSILLNNIIDKSTTNLYEIPETESSPYSKNTDMGLQDELKMDDSKTNEIQSKPQEQVSKITTSITSDNSEVGHNYLETTAASFTRNQMENHISKSTSPSLDSTYISIQTDSSSLFNPQNIQIVDTTPKFMQESSLQKTDQKTESTVHDSLENHSVMEASTVSNSNKINPKSTSEDLDMKNINSPGTSNTPFLENLLEHNDSTLSVQSKLGDSRKDIPFRAIQNQGSTLFNFNSKDIQSTTPKGDVQNVESNIDSPKGSGFATKDNSIRVSTDNILITPNKVTMEPNFRPCDHKDSSTPFLSTTTLINPLNSELSTINEKFSSLSYKYTNNLGQMKIISTTLNTSPSSTESIVTPDKRIQSTSKPLTQTSLTPESKKRANSFRSGQMDFNNIMWLEELLDSDNESEVATTTTSTIWTSENSQETEEYTTAKASPEDESVEPSSRLSTSITRTKSTANEPTTNKIETNTNHSKSNPSTESNSPNKESTKDASRLTTTSDIITTGSKVGITAPLELIMSLINPSYLKSKELSNDEEESIISTTTSFNAILMEETTTLTTFEEPNESFSSTQKQRGAHSLSGITDVPTVPLNFHHKTTTIPKTNKVTNKYTDRITPELSTTPHRAPTQKLKSSTSIMNSPKTESSLMDQLLETLPHATTILKPEMIKSSTRKSTTTLSSTTTTTTMATTLKTTEVVSKLKCPLKNGDGHCIFPFHYKGKVYFTCTKQNYNAYWCGKVYTTTNQVWGYCSDECPRD</sequence>
<evidence type="ECO:0000256" key="4">
    <source>
        <dbReference type="SAM" id="MobiDB-lite"/>
    </source>
</evidence>
<dbReference type="InterPro" id="IPR036943">
    <property type="entry name" value="FN_type2_sf"/>
</dbReference>
<feature type="domain" description="Fibronectin type-II" evidence="6">
    <location>
        <begin position="101"/>
        <end position="149"/>
    </location>
</feature>
<feature type="region of interest" description="Disordered" evidence="4">
    <location>
        <begin position="408"/>
        <end position="432"/>
    </location>
</feature>
<evidence type="ECO:0000256" key="5">
    <source>
        <dbReference type="SAM" id="Phobius"/>
    </source>
</evidence>
<feature type="domain" description="Fibronectin type-II" evidence="6">
    <location>
        <begin position="1298"/>
        <end position="1343"/>
    </location>
</feature>
<feature type="region of interest" description="Disordered" evidence="4">
    <location>
        <begin position="1209"/>
        <end position="1233"/>
    </location>
</feature>
<keyword evidence="5" id="KW-0812">Transmembrane</keyword>
<feature type="compositionally biased region" description="Polar residues" evidence="4">
    <location>
        <begin position="1222"/>
        <end position="1233"/>
    </location>
</feature>